<evidence type="ECO:0000256" key="3">
    <source>
        <dbReference type="ARBA" id="ARBA00022614"/>
    </source>
</evidence>
<dbReference type="InterPro" id="IPR032675">
    <property type="entry name" value="LRR_dom_sf"/>
</dbReference>
<proteinExistence type="inferred from homology"/>
<evidence type="ECO:0000256" key="7">
    <source>
        <dbReference type="ARBA" id="ARBA00022989"/>
    </source>
</evidence>
<evidence type="ECO:0000256" key="9">
    <source>
        <dbReference type="ARBA" id="ARBA00023180"/>
    </source>
</evidence>
<dbReference type="PROSITE" id="PS51450">
    <property type="entry name" value="LRR"/>
    <property type="match status" value="1"/>
</dbReference>
<dbReference type="InterPro" id="IPR003591">
    <property type="entry name" value="Leu-rich_rpt_typical-subtyp"/>
</dbReference>
<dbReference type="Pfam" id="PF07714">
    <property type="entry name" value="PK_Tyr_Ser-Thr"/>
    <property type="match status" value="1"/>
</dbReference>
<evidence type="ECO:0000256" key="6">
    <source>
        <dbReference type="ARBA" id="ARBA00022737"/>
    </source>
</evidence>
<dbReference type="PANTHER" id="PTHR48007">
    <property type="entry name" value="LEUCINE-RICH REPEAT RECEPTOR-LIKE PROTEIN KINASE PXC1"/>
    <property type="match status" value="1"/>
</dbReference>
<dbReference type="GO" id="GO:0016020">
    <property type="term" value="C:membrane"/>
    <property type="evidence" value="ECO:0007669"/>
    <property type="project" value="UniProtKB-SubCell"/>
</dbReference>
<dbReference type="GO" id="GO:0005524">
    <property type="term" value="F:ATP binding"/>
    <property type="evidence" value="ECO:0007669"/>
    <property type="project" value="InterPro"/>
</dbReference>
<dbReference type="InterPro" id="IPR046959">
    <property type="entry name" value="PRK1-6/SRF4-like"/>
</dbReference>
<keyword evidence="4 10" id="KW-0812">Transmembrane</keyword>
<evidence type="ECO:0000256" key="10">
    <source>
        <dbReference type="SAM" id="Phobius"/>
    </source>
</evidence>
<dbReference type="EnsemblPlants" id="AUR62027588-RA">
    <property type="protein sequence ID" value="AUR62027588-RA:cds"/>
    <property type="gene ID" value="AUR62027588"/>
</dbReference>
<keyword evidence="7 10" id="KW-1133">Transmembrane helix</keyword>
<dbReference type="InterPro" id="IPR000719">
    <property type="entry name" value="Prot_kinase_dom"/>
</dbReference>
<dbReference type="GO" id="GO:0004672">
    <property type="term" value="F:protein kinase activity"/>
    <property type="evidence" value="ECO:0007669"/>
    <property type="project" value="InterPro"/>
</dbReference>
<keyword evidence="9" id="KW-0325">Glycoprotein</keyword>
<evidence type="ECO:0000256" key="5">
    <source>
        <dbReference type="ARBA" id="ARBA00022729"/>
    </source>
</evidence>
<feature type="domain" description="Protein kinase" evidence="11">
    <location>
        <begin position="362"/>
        <end position="482"/>
    </location>
</feature>
<dbReference type="SUPFAM" id="SSF52058">
    <property type="entry name" value="L domain-like"/>
    <property type="match status" value="1"/>
</dbReference>
<keyword evidence="5" id="KW-0732">Signal</keyword>
<dbReference type="InterPro" id="IPR001611">
    <property type="entry name" value="Leu-rich_rpt"/>
</dbReference>
<dbReference type="Proteomes" id="UP000596660">
    <property type="component" value="Unplaced"/>
</dbReference>
<dbReference type="AlphaFoldDB" id="A0A803MDP5"/>
<dbReference type="FunFam" id="3.30.200.20:FF:001009">
    <property type="entry name" value="LRR receptor-like serine/threonine-protein kinase FLS2"/>
    <property type="match status" value="1"/>
</dbReference>
<comment type="similarity">
    <text evidence="2">Belongs to the RLP family.</text>
</comment>
<organism evidence="12 13">
    <name type="scientific">Chenopodium quinoa</name>
    <name type="common">Quinoa</name>
    <dbReference type="NCBI Taxonomy" id="63459"/>
    <lineage>
        <taxon>Eukaryota</taxon>
        <taxon>Viridiplantae</taxon>
        <taxon>Streptophyta</taxon>
        <taxon>Embryophyta</taxon>
        <taxon>Tracheophyta</taxon>
        <taxon>Spermatophyta</taxon>
        <taxon>Magnoliopsida</taxon>
        <taxon>eudicotyledons</taxon>
        <taxon>Gunneridae</taxon>
        <taxon>Pentapetalae</taxon>
        <taxon>Caryophyllales</taxon>
        <taxon>Chenopodiaceae</taxon>
        <taxon>Chenopodioideae</taxon>
        <taxon>Atripliceae</taxon>
        <taxon>Chenopodium</taxon>
    </lineage>
</organism>
<dbReference type="Gene3D" id="3.30.200.20">
    <property type="entry name" value="Phosphorylase Kinase, domain 1"/>
    <property type="match status" value="1"/>
</dbReference>
<dbReference type="Pfam" id="PF13855">
    <property type="entry name" value="LRR_8"/>
    <property type="match status" value="1"/>
</dbReference>
<feature type="transmembrane region" description="Helical" evidence="10">
    <location>
        <begin position="301"/>
        <end position="322"/>
    </location>
</feature>
<evidence type="ECO:0000313" key="13">
    <source>
        <dbReference type="Proteomes" id="UP000596660"/>
    </source>
</evidence>
<dbReference type="PROSITE" id="PS50011">
    <property type="entry name" value="PROTEIN_KINASE_DOM"/>
    <property type="match status" value="1"/>
</dbReference>
<keyword evidence="13" id="KW-1185">Reference proteome</keyword>
<dbReference type="Gene3D" id="3.80.10.10">
    <property type="entry name" value="Ribonuclease Inhibitor"/>
    <property type="match status" value="1"/>
</dbReference>
<evidence type="ECO:0000259" key="11">
    <source>
        <dbReference type="PROSITE" id="PS50011"/>
    </source>
</evidence>
<dbReference type="Gramene" id="AUR62027588-RA">
    <property type="protein sequence ID" value="AUR62027588-RA:cds"/>
    <property type="gene ID" value="AUR62027588"/>
</dbReference>
<reference evidence="12" key="1">
    <citation type="journal article" date="2017" name="Nature">
        <title>The genome of Chenopodium quinoa.</title>
        <authorList>
            <person name="Jarvis D.E."/>
            <person name="Ho Y.S."/>
            <person name="Lightfoot D.J."/>
            <person name="Schmoeckel S.M."/>
            <person name="Li B."/>
            <person name="Borm T.J.A."/>
            <person name="Ohyanagi H."/>
            <person name="Mineta K."/>
            <person name="Michell C.T."/>
            <person name="Saber N."/>
            <person name="Kharbatia N.M."/>
            <person name="Rupper R.R."/>
            <person name="Sharp A.R."/>
            <person name="Dally N."/>
            <person name="Boughton B.A."/>
            <person name="Woo Y.H."/>
            <person name="Gao G."/>
            <person name="Schijlen E.G.W.M."/>
            <person name="Guo X."/>
            <person name="Momin A.A."/>
            <person name="Negrao S."/>
            <person name="Al-Babili S."/>
            <person name="Gehring C."/>
            <person name="Roessner U."/>
            <person name="Jung C."/>
            <person name="Murphy K."/>
            <person name="Arold S.T."/>
            <person name="Gojobori T."/>
            <person name="van der Linden C.G."/>
            <person name="van Loo E.N."/>
            <person name="Jellen E.N."/>
            <person name="Maughan P.J."/>
            <person name="Tester M."/>
        </authorList>
    </citation>
    <scope>NUCLEOTIDE SEQUENCE [LARGE SCALE GENOMIC DNA]</scope>
    <source>
        <strain evidence="12">cv. PI 614886</strain>
    </source>
</reference>
<dbReference type="PANTHER" id="PTHR48007:SF76">
    <property type="entry name" value="OS03G0145102 PROTEIN"/>
    <property type="match status" value="1"/>
</dbReference>
<keyword evidence="8 10" id="KW-0472">Membrane</keyword>
<comment type="subcellular location">
    <subcellularLocation>
        <location evidence="1">Membrane</location>
        <topology evidence="1">Single-pass membrane protein</topology>
    </subcellularLocation>
</comment>
<evidence type="ECO:0000256" key="8">
    <source>
        <dbReference type="ARBA" id="ARBA00023136"/>
    </source>
</evidence>
<evidence type="ECO:0000256" key="2">
    <source>
        <dbReference type="ARBA" id="ARBA00009592"/>
    </source>
</evidence>
<dbReference type="Pfam" id="PF00560">
    <property type="entry name" value="LRR_1"/>
    <property type="match status" value="4"/>
</dbReference>
<protein>
    <recommendedName>
        <fullName evidence="11">Protein kinase domain-containing protein</fullName>
    </recommendedName>
</protein>
<name>A0A803MDP5_CHEQI</name>
<evidence type="ECO:0000313" key="12">
    <source>
        <dbReference type="EnsemblPlants" id="AUR62027588-RA:cds"/>
    </source>
</evidence>
<dbReference type="SMART" id="SM00369">
    <property type="entry name" value="LRR_TYP"/>
    <property type="match status" value="5"/>
</dbReference>
<keyword evidence="3" id="KW-0433">Leucine-rich repeat</keyword>
<dbReference type="SUPFAM" id="SSF56112">
    <property type="entry name" value="Protein kinase-like (PK-like)"/>
    <property type="match status" value="1"/>
</dbReference>
<keyword evidence="6" id="KW-0677">Repeat</keyword>
<dbReference type="FunFam" id="3.80.10.10:FF:000111">
    <property type="entry name" value="LRR receptor-like serine/threonine-protein kinase ERECTA"/>
    <property type="match status" value="1"/>
</dbReference>
<dbReference type="FunFam" id="3.80.10.10:FF:000041">
    <property type="entry name" value="LRR receptor-like serine/threonine-protein kinase ERECTA"/>
    <property type="match status" value="1"/>
</dbReference>
<dbReference type="PRINTS" id="PR00019">
    <property type="entry name" value="LEURICHRPT"/>
</dbReference>
<dbReference type="InterPro" id="IPR011009">
    <property type="entry name" value="Kinase-like_dom_sf"/>
</dbReference>
<evidence type="ECO:0000256" key="4">
    <source>
        <dbReference type="ARBA" id="ARBA00022692"/>
    </source>
</evidence>
<evidence type="ECO:0000256" key="1">
    <source>
        <dbReference type="ARBA" id="ARBA00004167"/>
    </source>
</evidence>
<accession>A0A803MDP5</accession>
<dbReference type="OMA" id="EHETCNV"/>
<dbReference type="InterPro" id="IPR001245">
    <property type="entry name" value="Ser-Thr/Tyr_kinase_cat_dom"/>
</dbReference>
<sequence>MLISLRLHTNRFTGQIPLELSRLSLLQALTLNDNAMEGEIPHEFFQLKQLNILKLQNNQFRVPISESFSELKLLSTLILSGNNFQGSIPRHIFELSPLLSLDISNNNLTGPIIVGMKSSLMYLNLSHNSFTETIPEDIGKLEKAEVIDISTNDLSGTIPETIKNCRNLLVLDMSNNKLSGPLGEIFSDMEYLTNLNLSQNQIKGKIPANLANLKHLSAVNLSWNDLEGEIPQNFSVLSSLKHLNLSHNQLEGPVPQSGVFKNMPESNLAGNKGLCGTKSLGLCTKRSHGQSRHSLSRKTRLIMIPLVCISALLLFLIAIMSYKHYQNKRKLKEHETCNVDYTAALVLQRFETKDIETATEFFSEHNIIGSSNLSTVYKGRLEDGQIVAIKKLNLQQFAAESDKYFNREAKILSQLRHRNLVKVIGYAWESRKLKALDLEYMEQGNLEKIIHDPSVDRSTWILSKRIDVCISIAEAMFVILPL</sequence>
<reference evidence="12" key="2">
    <citation type="submission" date="2021-03" db="UniProtKB">
        <authorList>
            <consortium name="EnsemblPlants"/>
        </authorList>
    </citation>
    <scope>IDENTIFICATION</scope>
</reference>